<gene>
    <name evidence="2" type="ORF">RKA07_11695</name>
</gene>
<name>A0ABU2HIA1_9GAMM</name>
<reference evidence="2" key="1">
    <citation type="submission" date="2023-09" db="EMBL/GenBank/DDBJ databases">
        <title>Marinobacter sediminicola sp. nov. and Marinobacter maritimum sp. nov., isolated from marine sediment.</title>
        <authorList>
            <person name="An J."/>
        </authorList>
    </citation>
    <scope>NUCLEOTIDE SEQUENCE</scope>
    <source>
        <strain evidence="2">F60267</strain>
    </source>
</reference>
<dbReference type="Pfam" id="PF13166">
    <property type="entry name" value="AAA_13"/>
    <property type="match status" value="1"/>
</dbReference>
<dbReference type="Proteomes" id="UP001267407">
    <property type="component" value="Unassembled WGS sequence"/>
</dbReference>
<dbReference type="PANTHER" id="PTHR32182:SF22">
    <property type="entry name" value="ATP-DEPENDENT ENDONUCLEASE, OLD FAMILY-RELATED"/>
    <property type="match status" value="1"/>
</dbReference>
<dbReference type="EMBL" id="JAVMBO010000016">
    <property type="protein sequence ID" value="MDS1310752.1"/>
    <property type="molecule type" value="Genomic_DNA"/>
</dbReference>
<evidence type="ECO:0000313" key="3">
    <source>
        <dbReference type="Proteomes" id="UP001267407"/>
    </source>
</evidence>
<dbReference type="RefSeq" id="WP_310966392.1">
    <property type="nucleotide sequence ID" value="NZ_JAVMBO010000016.1"/>
</dbReference>
<feature type="domain" description="Protein CR006 P-loop" evidence="1">
    <location>
        <begin position="102"/>
        <end position="698"/>
    </location>
</feature>
<evidence type="ECO:0000313" key="2">
    <source>
        <dbReference type="EMBL" id="MDS1310752.1"/>
    </source>
</evidence>
<dbReference type="Gene3D" id="3.40.50.300">
    <property type="entry name" value="P-loop containing nucleotide triphosphate hydrolases"/>
    <property type="match status" value="1"/>
</dbReference>
<keyword evidence="3" id="KW-1185">Reference proteome</keyword>
<sequence>MIEIHAKIREWLLTQPNWLQEAAKRLLTKGEMDQDDILQVSELLKTDDNPASNNQTESFFQNFALTSNSNETVRISSISEVKGIENLSPRVPLELGSGNLTVVYGHNGSGKSSYTRILKRASGNPRAVVLKPNVFTATPVEQSCKITYQVGEKSECREWSANSTPIDGIRALDIFDTDEAQHYLCKESAASYIPPVVALFESLVSVSNRIKELLLAEQNQLISSLPVLPVAYSNTNYGKLYRSLTANFNKSELMGLVSWTEPNESDLKMMTERLNVSDPSAAAAKKRTTKEQVDRLLASLEQSALAYGAEGLESLSILRNNAIRKRRIASEAAQVVSAKLEGVGAPTWQALWEAARNFSEMAYPGAVFPVTGDGARCILCHQTLEANAQERLNDFETFVKGKLEEDAKSSESTYKLALEHLPRVPTQNEVSTQCEAAGLFGQDWKECLWSFWSAALKARQQLFDYSEHHITPVADISPSLINLKAYSENLAGEAAQYDQDALNFDRQQAQKTKLDLEAKQWISAQGSAVSKEIERLQRFQIYERWKAQLNPTKISRKAGEISELAITKEYVKRFNDELTRLGAKRLKVELAKTRVKSGTALHQLQLKNAQKKEMPDAVLSEGERRIVSLAAFLADVSEKPQTAPFIFDDPISSLDQDYEWHVAQRLASLARDRQVIVFTHRLSLFGTMEDVAKKLGSNWKNANYTALCIEAYGGISGHPVDPATWNAKTKAANNILLTRLHHAKKAGEQSGREAYTQFAQGICSDFRKLLEQTVEDDLLNEVVKRHRRSITTDNRLEGLIHIEAQDCKFIDDLMTKYSCFEHSQSQEMPAFIPEEPELRTDIESLKIWREDLVKRRKTAAP</sequence>
<dbReference type="SUPFAM" id="SSF52540">
    <property type="entry name" value="P-loop containing nucleoside triphosphate hydrolases"/>
    <property type="match status" value="1"/>
</dbReference>
<dbReference type="PANTHER" id="PTHR32182">
    <property type="entry name" value="DNA REPLICATION AND REPAIR PROTEIN RECF"/>
    <property type="match status" value="1"/>
</dbReference>
<protein>
    <submittedName>
        <fullName evidence="2">AAA family ATPase</fullName>
    </submittedName>
</protein>
<accession>A0ABU2HIA1</accession>
<dbReference type="InterPro" id="IPR026866">
    <property type="entry name" value="CR006_AAA"/>
</dbReference>
<organism evidence="2 3">
    <name type="scientific">Marinobacter xiaoshiensis</name>
    <dbReference type="NCBI Taxonomy" id="3073652"/>
    <lineage>
        <taxon>Bacteria</taxon>
        <taxon>Pseudomonadati</taxon>
        <taxon>Pseudomonadota</taxon>
        <taxon>Gammaproteobacteria</taxon>
        <taxon>Pseudomonadales</taxon>
        <taxon>Marinobacteraceae</taxon>
        <taxon>Marinobacter</taxon>
    </lineage>
</organism>
<proteinExistence type="predicted"/>
<evidence type="ECO:0000259" key="1">
    <source>
        <dbReference type="Pfam" id="PF13166"/>
    </source>
</evidence>
<comment type="caution">
    <text evidence="2">The sequence shown here is derived from an EMBL/GenBank/DDBJ whole genome shotgun (WGS) entry which is preliminary data.</text>
</comment>
<dbReference type="InterPro" id="IPR027417">
    <property type="entry name" value="P-loop_NTPase"/>
</dbReference>